<dbReference type="InterPro" id="IPR036034">
    <property type="entry name" value="PDZ_sf"/>
</dbReference>
<dbReference type="SUPFAM" id="SSF52096">
    <property type="entry name" value="ClpP/crotonase"/>
    <property type="match status" value="1"/>
</dbReference>
<keyword evidence="3" id="KW-1185">Reference proteome</keyword>
<dbReference type="PANTHER" id="PTHR32060">
    <property type="entry name" value="TAIL-SPECIFIC PROTEASE"/>
    <property type="match status" value="1"/>
</dbReference>
<dbReference type="GO" id="GO:0006508">
    <property type="term" value="P:proteolysis"/>
    <property type="evidence" value="ECO:0007669"/>
    <property type="project" value="UniProtKB-KW"/>
</dbReference>
<dbReference type="PANTHER" id="PTHR32060:SF22">
    <property type="entry name" value="CARBOXYL-TERMINAL-PROCESSING PEPTIDASE 3, CHLOROPLASTIC"/>
    <property type="match status" value="1"/>
</dbReference>
<reference evidence="2 3" key="1">
    <citation type="submission" date="2023-10" db="EMBL/GenBank/DDBJ databases">
        <title>Sorlinia euscelidii gen. nov., sp. nov., an acetic acid bacteria isolated from the gut of Euscelidius variegatus emitter.</title>
        <authorList>
            <person name="Michoud G."/>
            <person name="Marasco R."/>
            <person name="Seferji K."/>
            <person name="Gonella E."/>
            <person name="Garuglieri E."/>
            <person name="Alma A."/>
            <person name="Mapelli F."/>
            <person name="Borin S."/>
            <person name="Daffonchio D."/>
            <person name="Crotti E."/>
        </authorList>
    </citation>
    <scope>NUCLEOTIDE SEQUENCE [LARGE SCALE GENOMIC DNA]</scope>
    <source>
        <strain evidence="2 3">EV16P</strain>
    </source>
</reference>
<dbReference type="InterPro" id="IPR005151">
    <property type="entry name" value="Tail-specific_protease"/>
</dbReference>
<evidence type="ECO:0000313" key="2">
    <source>
        <dbReference type="EMBL" id="MEE8657878.1"/>
    </source>
</evidence>
<dbReference type="Gene3D" id="2.30.42.10">
    <property type="match status" value="1"/>
</dbReference>
<gene>
    <name evidence="2" type="primary">ctpA</name>
    <name evidence="2" type="ORF">DOFOFD_02460</name>
</gene>
<dbReference type="InterPro" id="IPR041489">
    <property type="entry name" value="PDZ_6"/>
</dbReference>
<organism evidence="2 3">
    <name type="scientific">Sorlinia euscelidii</name>
    <dbReference type="NCBI Taxonomy" id="3081148"/>
    <lineage>
        <taxon>Bacteria</taxon>
        <taxon>Pseudomonadati</taxon>
        <taxon>Pseudomonadota</taxon>
        <taxon>Alphaproteobacteria</taxon>
        <taxon>Acetobacterales</taxon>
        <taxon>Acetobacteraceae</taxon>
        <taxon>Sorlinia</taxon>
    </lineage>
</organism>
<keyword evidence="2" id="KW-0378">Hydrolase</keyword>
<name>A0ABU7U0B4_9PROT</name>
<sequence length="506" mass="54616">MTPIQVRADEVVTLNQSLVASVIESALRFIHPRTLEPQDFKTFCFWGLDGLTAIDPSISLTMSPSDGRTAQTVRMDIGQKEIASFNPPNGADLASCVQFTIKALSVAWAHSKILRAAGQEALMQSFFDELFNHLDPYSRYVGPDPAADDRRERSGDEGNIGVTLGLSHDAVIISSINANGPAWSAGLDAGTYLLAVNGQRIKGDNLDEIAAMLQGPAGRAVRLTLRKPGEAAFEQEIRLQQVPPQTVYIEVRNRVAIFRITAFSSDTAEELSQYLDQALTEDKIRALVLDLRGDRGGVLQQAVTAVALVLNHGIAVVTKGRDPQANHIWTVQGGDMTQNLPIAILVDGRTASAAEILAAALADHRRAVVIGSATLGKGLVQAVGQMPNKGEIFVTWSRVLAPLGWPLQGVGIIPQICTSRGSAYLQEQLSALQTGHLLNESLIRVSRDLRYPVPVPRILEIRRQCPAALGTDADLDVARSIVTHPLLYKAALRAIPDIDAPNTQLP</sequence>
<dbReference type="Gene3D" id="3.30.750.44">
    <property type="match status" value="1"/>
</dbReference>
<keyword evidence="2" id="KW-0645">Protease</keyword>
<dbReference type="SMART" id="SM00228">
    <property type="entry name" value="PDZ"/>
    <property type="match status" value="1"/>
</dbReference>
<dbReference type="RefSeq" id="WP_394818851.1">
    <property type="nucleotide sequence ID" value="NZ_JAWJZY010000001.1"/>
</dbReference>
<accession>A0ABU7U0B4</accession>
<dbReference type="InterPro" id="IPR001478">
    <property type="entry name" value="PDZ"/>
</dbReference>
<dbReference type="EMBL" id="JAWJZY010000001">
    <property type="protein sequence ID" value="MEE8657878.1"/>
    <property type="molecule type" value="Genomic_DNA"/>
</dbReference>
<dbReference type="Proteomes" id="UP001312908">
    <property type="component" value="Unassembled WGS sequence"/>
</dbReference>
<evidence type="ECO:0000313" key="3">
    <source>
        <dbReference type="Proteomes" id="UP001312908"/>
    </source>
</evidence>
<feature type="domain" description="PDZ" evidence="1">
    <location>
        <begin position="146"/>
        <end position="228"/>
    </location>
</feature>
<protein>
    <submittedName>
        <fullName evidence="2">C-terminal-processing protease CtpA</fullName>
    </submittedName>
</protein>
<dbReference type="SUPFAM" id="SSF50156">
    <property type="entry name" value="PDZ domain-like"/>
    <property type="match status" value="1"/>
</dbReference>
<dbReference type="InterPro" id="IPR029045">
    <property type="entry name" value="ClpP/crotonase-like_dom_sf"/>
</dbReference>
<dbReference type="PROSITE" id="PS50106">
    <property type="entry name" value="PDZ"/>
    <property type="match status" value="1"/>
</dbReference>
<dbReference type="Pfam" id="PF17820">
    <property type="entry name" value="PDZ_6"/>
    <property type="match status" value="1"/>
</dbReference>
<comment type="caution">
    <text evidence="2">The sequence shown here is derived from an EMBL/GenBank/DDBJ whole genome shotgun (WGS) entry which is preliminary data.</text>
</comment>
<dbReference type="GO" id="GO:0008233">
    <property type="term" value="F:peptidase activity"/>
    <property type="evidence" value="ECO:0007669"/>
    <property type="project" value="UniProtKB-KW"/>
</dbReference>
<dbReference type="Pfam" id="PF03572">
    <property type="entry name" value="Peptidase_S41"/>
    <property type="match status" value="1"/>
</dbReference>
<dbReference type="Gene3D" id="3.90.226.10">
    <property type="entry name" value="2-enoyl-CoA Hydratase, Chain A, domain 1"/>
    <property type="match status" value="1"/>
</dbReference>
<proteinExistence type="predicted"/>
<dbReference type="SMART" id="SM00245">
    <property type="entry name" value="TSPc"/>
    <property type="match status" value="1"/>
</dbReference>
<evidence type="ECO:0000259" key="1">
    <source>
        <dbReference type="PROSITE" id="PS50106"/>
    </source>
</evidence>